<dbReference type="Proteomes" id="UP000181997">
    <property type="component" value="Unassembled WGS sequence"/>
</dbReference>
<accession>A0A0V8HCX6</accession>
<dbReference type="EMBL" id="FMAU01000004">
    <property type="protein sequence ID" value="SCC23547.1"/>
    <property type="molecule type" value="Genomic_DNA"/>
</dbReference>
<name>A0A0V8HCX6_9BACI</name>
<feature type="signal peptide" evidence="1">
    <location>
        <begin position="1"/>
        <end position="23"/>
    </location>
</feature>
<proteinExistence type="predicted"/>
<dbReference type="RefSeq" id="WP_058299305.1">
    <property type="nucleotide sequence ID" value="NZ_FMAU01000004.1"/>
</dbReference>
<feature type="chain" id="PRO_5039136141" description="DUF4825 domain-containing protein" evidence="1">
    <location>
        <begin position="24"/>
        <end position="168"/>
    </location>
</feature>
<sequence length="168" mass="19041">MKKMKRFALPLLLLLFAAGCSSYQDSEAKNVETLEYADLSGLEQTSLGDNSAVINTVTKLAGGEIPHKIEISSDVLQIKYDLAAYNEKNEKGSEYWYKPDKEQRNAALNSAILFTLVNNLNTVKISFIGETTKEYEFRREELANKLNTSFKSLDEKTYKKYKDAFAEN</sequence>
<gene>
    <name evidence="3" type="ORF">GA0061094_3320</name>
</gene>
<evidence type="ECO:0000259" key="2">
    <source>
        <dbReference type="Pfam" id="PF16107"/>
    </source>
</evidence>
<dbReference type="InterPro" id="IPR032250">
    <property type="entry name" value="DUF4825"/>
</dbReference>
<evidence type="ECO:0000256" key="1">
    <source>
        <dbReference type="SAM" id="SignalP"/>
    </source>
</evidence>
<reference evidence="4" key="1">
    <citation type="submission" date="2016-08" db="EMBL/GenBank/DDBJ databases">
        <authorList>
            <person name="Varghese N."/>
            <person name="Submissions Spin"/>
        </authorList>
    </citation>
    <scope>NUCLEOTIDE SEQUENCE [LARGE SCALE GENOMIC DNA]</scope>
    <source>
        <strain evidence="4">SGD-1123</strain>
    </source>
</reference>
<dbReference type="PROSITE" id="PS51257">
    <property type="entry name" value="PROKAR_LIPOPROTEIN"/>
    <property type="match status" value="1"/>
</dbReference>
<keyword evidence="4" id="KW-1185">Reference proteome</keyword>
<evidence type="ECO:0000313" key="3">
    <source>
        <dbReference type="EMBL" id="SCC23547.1"/>
    </source>
</evidence>
<organism evidence="3 4">
    <name type="scientific">[Bacillus] enclensis</name>
    <dbReference type="NCBI Taxonomy" id="1402860"/>
    <lineage>
        <taxon>Bacteria</taxon>
        <taxon>Bacillati</taxon>
        <taxon>Bacillota</taxon>
        <taxon>Bacilli</taxon>
        <taxon>Bacillales</taxon>
        <taxon>Bacillaceae</taxon>
        <taxon>Rossellomorea</taxon>
    </lineage>
</organism>
<protein>
    <recommendedName>
        <fullName evidence="2">DUF4825 domain-containing protein</fullName>
    </recommendedName>
</protein>
<feature type="domain" description="DUF4825" evidence="2">
    <location>
        <begin position="47"/>
        <end position="136"/>
    </location>
</feature>
<evidence type="ECO:0000313" key="4">
    <source>
        <dbReference type="Proteomes" id="UP000181997"/>
    </source>
</evidence>
<keyword evidence="1" id="KW-0732">Signal</keyword>
<dbReference type="AlphaFoldDB" id="A0A0V8HCX6"/>
<dbReference type="Pfam" id="PF16107">
    <property type="entry name" value="DUF4825"/>
    <property type="match status" value="1"/>
</dbReference>